<evidence type="ECO:0000313" key="2">
    <source>
        <dbReference type="Proteomes" id="UP000324832"/>
    </source>
</evidence>
<dbReference type="EMBL" id="FZQP02001552">
    <property type="protein sequence ID" value="VVC93161.1"/>
    <property type="molecule type" value="Genomic_DNA"/>
</dbReference>
<gene>
    <name evidence="1" type="ORF">LSINAPIS_LOCUS5410</name>
</gene>
<evidence type="ECO:0000313" key="1">
    <source>
        <dbReference type="EMBL" id="VVC93161.1"/>
    </source>
</evidence>
<name>A0A5E4Q776_9NEOP</name>
<proteinExistence type="predicted"/>
<accession>A0A5E4Q776</accession>
<reference evidence="1 2" key="1">
    <citation type="submission" date="2017-07" db="EMBL/GenBank/DDBJ databases">
        <authorList>
            <person name="Talla V."/>
            <person name="Backstrom N."/>
        </authorList>
    </citation>
    <scope>NUCLEOTIDE SEQUENCE [LARGE SCALE GENOMIC DNA]</scope>
</reference>
<keyword evidence="2" id="KW-1185">Reference proteome</keyword>
<protein>
    <submittedName>
        <fullName evidence="1">Uncharacterized protein</fullName>
    </submittedName>
</protein>
<dbReference type="AlphaFoldDB" id="A0A5E4Q776"/>
<dbReference type="Proteomes" id="UP000324832">
    <property type="component" value="Unassembled WGS sequence"/>
</dbReference>
<organism evidence="1 2">
    <name type="scientific">Leptidea sinapis</name>
    <dbReference type="NCBI Taxonomy" id="189913"/>
    <lineage>
        <taxon>Eukaryota</taxon>
        <taxon>Metazoa</taxon>
        <taxon>Ecdysozoa</taxon>
        <taxon>Arthropoda</taxon>
        <taxon>Hexapoda</taxon>
        <taxon>Insecta</taxon>
        <taxon>Pterygota</taxon>
        <taxon>Neoptera</taxon>
        <taxon>Endopterygota</taxon>
        <taxon>Lepidoptera</taxon>
        <taxon>Glossata</taxon>
        <taxon>Ditrysia</taxon>
        <taxon>Papilionoidea</taxon>
        <taxon>Pieridae</taxon>
        <taxon>Dismorphiinae</taxon>
        <taxon>Leptidea</taxon>
    </lineage>
</organism>
<sequence length="47" mass="5618">MQVVLFYLLVLLQIITAFFIKNKIYFIEPVIVFYNKINSSFNSWGEL</sequence>